<feature type="region of interest" description="Disordered" evidence="1">
    <location>
        <begin position="1"/>
        <end position="26"/>
    </location>
</feature>
<reference evidence="2" key="2">
    <citation type="journal article" date="2015" name="Data Brief">
        <title>Shoot transcriptome of the giant reed, Arundo donax.</title>
        <authorList>
            <person name="Barrero R.A."/>
            <person name="Guerrero F.D."/>
            <person name="Moolhuijzen P."/>
            <person name="Goolsby J.A."/>
            <person name="Tidwell J."/>
            <person name="Bellgard S.E."/>
            <person name="Bellgard M.I."/>
        </authorList>
    </citation>
    <scope>NUCLEOTIDE SEQUENCE</scope>
    <source>
        <tissue evidence="2">Shoot tissue taken approximately 20 cm above the soil surface</tissue>
    </source>
</reference>
<evidence type="ECO:0000256" key="1">
    <source>
        <dbReference type="SAM" id="MobiDB-lite"/>
    </source>
</evidence>
<proteinExistence type="predicted"/>
<accession>A0A0A9BEX6</accession>
<reference evidence="2" key="1">
    <citation type="submission" date="2014-09" db="EMBL/GenBank/DDBJ databases">
        <authorList>
            <person name="Magalhaes I.L.F."/>
            <person name="Oliveira U."/>
            <person name="Santos F.R."/>
            <person name="Vidigal T.H.D.A."/>
            <person name="Brescovit A.D."/>
            <person name="Santos A.J."/>
        </authorList>
    </citation>
    <scope>NUCLEOTIDE SEQUENCE</scope>
    <source>
        <tissue evidence="2">Shoot tissue taken approximately 20 cm above the soil surface</tissue>
    </source>
</reference>
<protein>
    <submittedName>
        <fullName evidence="2">Uncharacterized protein</fullName>
    </submittedName>
</protein>
<evidence type="ECO:0000313" key="2">
    <source>
        <dbReference type="EMBL" id="JAD59790.1"/>
    </source>
</evidence>
<organism evidence="2">
    <name type="scientific">Arundo donax</name>
    <name type="common">Giant reed</name>
    <name type="synonym">Donax arundinaceus</name>
    <dbReference type="NCBI Taxonomy" id="35708"/>
    <lineage>
        <taxon>Eukaryota</taxon>
        <taxon>Viridiplantae</taxon>
        <taxon>Streptophyta</taxon>
        <taxon>Embryophyta</taxon>
        <taxon>Tracheophyta</taxon>
        <taxon>Spermatophyta</taxon>
        <taxon>Magnoliopsida</taxon>
        <taxon>Liliopsida</taxon>
        <taxon>Poales</taxon>
        <taxon>Poaceae</taxon>
        <taxon>PACMAD clade</taxon>
        <taxon>Arundinoideae</taxon>
        <taxon>Arundineae</taxon>
        <taxon>Arundo</taxon>
    </lineage>
</organism>
<dbReference type="AlphaFoldDB" id="A0A0A9BEX6"/>
<dbReference type="EMBL" id="GBRH01238105">
    <property type="protein sequence ID" value="JAD59790.1"/>
    <property type="molecule type" value="Transcribed_RNA"/>
</dbReference>
<sequence>MDSWSGTPLPVVCGAGPRESGVRGKP</sequence>
<name>A0A0A9BEX6_ARUDO</name>